<feature type="transmembrane region" description="Helical" evidence="6">
    <location>
        <begin position="425"/>
        <end position="446"/>
    </location>
</feature>
<evidence type="ECO:0000256" key="3">
    <source>
        <dbReference type="ARBA" id="ARBA00022692"/>
    </source>
</evidence>
<feature type="transmembrane region" description="Helical" evidence="6">
    <location>
        <begin position="366"/>
        <end position="386"/>
    </location>
</feature>
<organism evidence="7 8">
    <name type="scientific">Pseudonocardia hispaniensis</name>
    <dbReference type="NCBI Taxonomy" id="904933"/>
    <lineage>
        <taxon>Bacteria</taxon>
        <taxon>Bacillati</taxon>
        <taxon>Actinomycetota</taxon>
        <taxon>Actinomycetes</taxon>
        <taxon>Pseudonocardiales</taxon>
        <taxon>Pseudonocardiaceae</taxon>
        <taxon>Pseudonocardia</taxon>
    </lineage>
</organism>
<evidence type="ECO:0000313" key="8">
    <source>
        <dbReference type="Proteomes" id="UP001596302"/>
    </source>
</evidence>
<keyword evidence="8" id="KW-1185">Reference proteome</keyword>
<keyword evidence="2" id="KW-1003">Cell membrane</keyword>
<comment type="subcellular location">
    <subcellularLocation>
        <location evidence="1">Cell membrane</location>
        <topology evidence="1">Multi-pass membrane protein</topology>
    </subcellularLocation>
</comment>
<feature type="transmembrane region" description="Helical" evidence="6">
    <location>
        <begin position="452"/>
        <end position="471"/>
    </location>
</feature>
<feature type="transmembrane region" description="Helical" evidence="6">
    <location>
        <begin position="267"/>
        <end position="290"/>
    </location>
</feature>
<sequence>MLDVRAQRSAAGGSLVLLAGIAVTAALNYGLGLGLAWLLPQDEFGVVAILLTVLLLATSVLAAGFPWALARTLARADGGAADTAPAFRAAVLGNVGLGAVLAAAFLAVQLGTGRLLPGVGVGPTVLVAVTIVLLALGSVLAGALQGIRRFAALGLTRVLEVVVKTGLALALVALLGLGVTGVAGALLLGAAAAAAWAWWALGDRLPGRGPVAGARTFAAAVPMAVGTTGFGLLGTFDVLLLGVLGHGHGVTTAVVAIYQAAAILARAPFFLGSALSDAMFPFIAGGRTAADAHRWFMVALRWVPLALVPLQLVLFVAPGSVLGLVFPADYADAATLCRILTVGTAGLIVADMLLKALFARGLAHAVAARVPVAVAVQVAALVVAVPRFGATGAALAAAAGTWTAAALLAVVYLRHHRPGTVRMGTAARWSAALGVLMVFLLAAGSAPRILDLLVVVAGLGAYAVVAVRLRVVPEADLARVRALLGGRRG</sequence>
<feature type="transmembrane region" description="Helical" evidence="6">
    <location>
        <begin position="333"/>
        <end position="354"/>
    </location>
</feature>
<evidence type="ECO:0000256" key="6">
    <source>
        <dbReference type="SAM" id="Phobius"/>
    </source>
</evidence>
<evidence type="ECO:0000256" key="5">
    <source>
        <dbReference type="ARBA" id="ARBA00023136"/>
    </source>
</evidence>
<feature type="transmembrane region" description="Helical" evidence="6">
    <location>
        <begin position="44"/>
        <end position="70"/>
    </location>
</feature>
<feature type="transmembrane region" description="Helical" evidence="6">
    <location>
        <begin position="212"/>
        <end position="233"/>
    </location>
</feature>
<feature type="transmembrane region" description="Helical" evidence="6">
    <location>
        <begin position="238"/>
        <end position="261"/>
    </location>
</feature>
<reference evidence="8" key="1">
    <citation type="journal article" date="2019" name="Int. J. Syst. Evol. Microbiol.">
        <title>The Global Catalogue of Microorganisms (GCM) 10K type strain sequencing project: providing services to taxonomists for standard genome sequencing and annotation.</title>
        <authorList>
            <consortium name="The Broad Institute Genomics Platform"/>
            <consortium name="The Broad Institute Genome Sequencing Center for Infectious Disease"/>
            <person name="Wu L."/>
            <person name="Ma J."/>
        </authorList>
    </citation>
    <scope>NUCLEOTIDE SEQUENCE [LARGE SCALE GENOMIC DNA]</scope>
    <source>
        <strain evidence="8">CCM 8391</strain>
    </source>
</reference>
<evidence type="ECO:0000256" key="4">
    <source>
        <dbReference type="ARBA" id="ARBA00022989"/>
    </source>
</evidence>
<dbReference type="Proteomes" id="UP001596302">
    <property type="component" value="Unassembled WGS sequence"/>
</dbReference>
<feature type="transmembrane region" description="Helical" evidence="6">
    <location>
        <begin position="91"/>
        <end position="112"/>
    </location>
</feature>
<dbReference type="EMBL" id="JBHSQW010000010">
    <property type="protein sequence ID" value="MFC5993595.1"/>
    <property type="molecule type" value="Genomic_DNA"/>
</dbReference>
<feature type="transmembrane region" description="Helical" evidence="6">
    <location>
        <begin position="167"/>
        <end position="200"/>
    </location>
</feature>
<dbReference type="PANTHER" id="PTHR30250:SF11">
    <property type="entry name" value="O-ANTIGEN TRANSPORTER-RELATED"/>
    <property type="match status" value="1"/>
</dbReference>
<evidence type="ECO:0000256" key="2">
    <source>
        <dbReference type="ARBA" id="ARBA00022475"/>
    </source>
</evidence>
<keyword evidence="4 6" id="KW-1133">Transmembrane helix</keyword>
<feature type="transmembrane region" description="Helical" evidence="6">
    <location>
        <begin position="12"/>
        <end position="38"/>
    </location>
</feature>
<feature type="transmembrane region" description="Helical" evidence="6">
    <location>
        <begin position="302"/>
        <end position="327"/>
    </location>
</feature>
<dbReference type="Pfam" id="PF13440">
    <property type="entry name" value="Polysacc_synt_3"/>
    <property type="match status" value="1"/>
</dbReference>
<name>A0ABW1IZF8_9PSEU</name>
<evidence type="ECO:0000313" key="7">
    <source>
        <dbReference type="EMBL" id="MFC5993595.1"/>
    </source>
</evidence>
<accession>A0ABW1IZF8</accession>
<comment type="caution">
    <text evidence="7">The sequence shown here is derived from an EMBL/GenBank/DDBJ whole genome shotgun (WGS) entry which is preliminary data.</text>
</comment>
<dbReference type="InterPro" id="IPR050833">
    <property type="entry name" value="Poly_Biosynth_Transport"/>
</dbReference>
<feature type="transmembrane region" description="Helical" evidence="6">
    <location>
        <begin position="392"/>
        <end position="413"/>
    </location>
</feature>
<keyword evidence="5 6" id="KW-0472">Membrane</keyword>
<keyword evidence="3 6" id="KW-0812">Transmembrane</keyword>
<protein>
    <submittedName>
        <fullName evidence="7">Oligosaccharide flippase family protein</fullName>
    </submittedName>
</protein>
<gene>
    <name evidence="7" type="ORF">ACFQE5_05115</name>
</gene>
<proteinExistence type="predicted"/>
<feature type="transmembrane region" description="Helical" evidence="6">
    <location>
        <begin position="124"/>
        <end position="147"/>
    </location>
</feature>
<dbReference type="RefSeq" id="WP_379583350.1">
    <property type="nucleotide sequence ID" value="NZ_JBHSQW010000010.1"/>
</dbReference>
<evidence type="ECO:0000256" key="1">
    <source>
        <dbReference type="ARBA" id="ARBA00004651"/>
    </source>
</evidence>
<dbReference type="PANTHER" id="PTHR30250">
    <property type="entry name" value="PST FAMILY PREDICTED COLANIC ACID TRANSPORTER"/>
    <property type="match status" value="1"/>
</dbReference>